<dbReference type="CDD" id="cd02966">
    <property type="entry name" value="TlpA_like_family"/>
    <property type="match status" value="1"/>
</dbReference>
<feature type="signal peptide" evidence="5">
    <location>
        <begin position="1"/>
        <end position="22"/>
    </location>
</feature>
<dbReference type="PROSITE" id="PS51352">
    <property type="entry name" value="THIOREDOXIN_2"/>
    <property type="match status" value="1"/>
</dbReference>
<keyword evidence="3" id="KW-1015">Disulfide bond</keyword>
<evidence type="ECO:0000313" key="8">
    <source>
        <dbReference type="Proteomes" id="UP001597337"/>
    </source>
</evidence>
<dbReference type="InterPro" id="IPR050553">
    <property type="entry name" value="Thioredoxin_ResA/DsbE_sf"/>
</dbReference>
<gene>
    <name evidence="7" type="ORF">ACFSJC_08560</name>
</gene>
<keyword evidence="8" id="KW-1185">Reference proteome</keyword>
<proteinExistence type="predicted"/>
<evidence type="ECO:0000256" key="3">
    <source>
        <dbReference type="ARBA" id="ARBA00023157"/>
    </source>
</evidence>
<dbReference type="InterPro" id="IPR013766">
    <property type="entry name" value="Thioredoxin_domain"/>
</dbReference>
<feature type="domain" description="Thioredoxin" evidence="6">
    <location>
        <begin position="29"/>
        <end position="169"/>
    </location>
</feature>
<protein>
    <submittedName>
        <fullName evidence="7">Peroxiredoxin family protein</fullName>
        <ecNumber evidence="7">1.11.1.24</ecNumber>
    </submittedName>
</protein>
<evidence type="ECO:0000256" key="4">
    <source>
        <dbReference type="ARBA" id="ARBA00023284"/>
    </source>
</evidence>
<dbReference type="SUPFAM" id="SSF52833">
    <property type="entry name" value="Thioredoxin-like"/>
    <property type="match status" value="1"/>
</dbReference>
<dbReference type="RefSeq" id="WP_386025690.1">
    <property type="nucleotide sequence ID" value="NZ_JBHUHX010000016.1"/>
</dbReference>
<keyword evidence="7" id="KW-0560">Oxidoreductase</keyword>
<comment type="subcellular location">
    <subcellularLocation>
        <location evidence="1">Cell envelope</location>
    </subcellularLocation>
</comment>
<feature type="chain" id="PRO_5045576245" evidence="5">
    <location>
        <begin position="23"/>
        <end position="170"/>
    </location>
</feature>
<dbReference type="Pfam" id="PF00578">
    <property type="entry name" value="AhpC-TSA"/>
    <property type="match status" value="1"/>
</dbReference>
<dbReference type="PANTHER" id="PTHR42852:SF6">
    <property type="entry name" value="THIOL:DISULFIDE INTERCHANGE PROTEIN DSBE"/>
    <property type="match status" value="1"/>
</dbReference>
<dbReference type="Proteomes" id="UP001597337">
    <property type="component" value="Unassembled WGS sequence"/>
</dbReference>
<keyword evidence="7" id="KW-0575">Peroxidase</keyword>
<dbReference type="GO" id="GO:0140824">
    <property type="term" value="F:thioredoxin-dependent peroxiredoxin activity"/>
    <property type="evidence" value="ECO:0007669"/>
    <property type="project" value="UniProtKB-EC"/>
</dbReference>
<dbReference type="Gene3D" id="3.40.30.10">
    <property type="entry name" value="Glutaredoxin"/>
    <property type="match status" value="1"/>
</dbReference>
<evidence type="ECO:0000256" key="2">
    <source>
        <dbReference type="ARBA" id="ARBA00022748"/>
    </source>
</evidence>
<dbReference type="PROSITE" id="PS00194">
    <property type="entry name" value="THIOREDOXIN_1"/>
    <property type="match status" value="1"/>
</dbReference>
<keyword evidence="2" id="KW-0201">Cytochrome c-type biogenesis</keyword>
<evidence type="ECO:0000259" key="6">
    <source>
        <dbReference type="PROSITE" id="PS51352"/>
    </source>
</evidence>
<comment type="caution">
    <text evidence="7">The sequence shown here is derived from an EMBL/GenBank/DDBJ whole genome shotgun (WGS) entry which is preliminary data.</text>
</comment>
<dbReference type="InterPro" id="IPR017937">
    <property type="entry name" value="Thioredoxin_CS"/>
</dbReference>
<keyword evidence="5" id="KW-0732">Signal</keyword>
<dbReference type="InterPro" id="IPR000866">
    <property type="entry name" value="AhpC/TSA"/>
</dbReference>
<evidence type="ECO:0000313" key="7">
    <source>
        <dbReference type="EMBL" id="MFD2111888.1"/>
    </source>
</evidence>
<evidence type="ECO:0000256" key="5">
    <source>
        <dbReference type="SAM" id="SignalP"/>
    </source>
</evidence>
<reference evidence="8" key="1">
    <citation type="journal article" date="2019" name="Int. J. Syst. Evol. Microbiol.">
        <title>The Global Catalogue of Microorganisms (GCM) 10K type strain sequencing project: providing services to taxonomists for standard genome sequencing and annotation.</title>
        <authorList>
            <consortium name="The Broad Institute Genomics Platform"/>
            <consortium name="The Broad Institute Genome Sequencing Center for Infectious Disease"/>
            <person name="Wu L."/>
            <person name="Ma J."/>
        </authorList>
    </citation>
    <scope>NUCLEOTIDE SEQUENCE [LARGE SCALE GENOMIC DNA]</scope>
    <source>
        <strain evidence="8">KACC 12597</strain>
    </source>
</reference>
<keyword evidence="4" id="KW-0676">Redox-active center</keyword>
<evidence type="ECO:0000256" key="1">
    <source>
        <dbReference type="ARBA" id="ARBA00004196"/>
    </source>
</evidence>
<dbReference type="EMBL" id="JBHUHX010000016">
    <property type="protein sequence ID" value="MFD2111888.1"/>
    <property type="molecule type" value="Genomic_DNA"/>
</dbReference>
<dbReference type="PANTHER" id="PTHR42852">
    <property type="entry name" value="THIOL:DISULFIDE INTERCHANGE PROTEIN DSBE"/>
    <property type="match status" value="1"/>
</dbReference>
<name>A0ABW4Y7I5_9GAMM</name>
<accession>A0ABW4Y7I5</accession>
<dbReference type="InterPro" id="IPR036249">
    <property type="entry name" value="Thioredoxin-like_sf"/>
</dbReference>
<dbReference type="EC" id="1.11.1.24" evidence="7"/>
<organism evidence="7 8">
    <name type="scientific">Thiorhodococcus fuscus</name>
    <dbReference type="NCBI Taxonomy" id="527200"/>
    <lineage>
        <taxon>Bacteria</taxon>
        <taxon>Pseudomonadati</taxon>
        <taxon>Pseudomonadota</taxon>
        <taxon>Gammaproteobacteria</taxon>
        <taxon>Chromatiales</taxon>
        <taxon>Chromatiaceae</taxon>
        <taxon>Thiorhodococcus</taxon>
    </lineage>
</organism>
<sequence length="170" mass="18665">MPPSIRRILVSICCLLPLALNAQDLLTRVPGKPRAPEFALTGIDGEVHRLSDFSGKPLVLNFWATWCPPCRAEMPSMQRAYEQLAPEGIGLMAINVGEEPEAIARFLSISPVRFPLPMDRDTQVAQGYPLVGLPTTFVIDPDGRLALIATGELQWDAPAVLDQIRALKRP</sequence>